<accession>A0AAN8I2Q7</accession>
<comment type="caution">
    <text evidence="1">The sequence shown here is derived from an EMBL/GenBank/DDBJ whole genome shotgun (WGS) entry which is preliminary data.</text>
</comment>
<organism evidence="1 2">
    <name type="scientific">Knufia fluminis</name>
    <dbReference type="NCBI Taxonomy" id="191047"/>
    <lineage>
        <taxon>Eukaryota</taxon>
        <taxon>Fungi</taxon>
        <taxon>Dikarya</taxon>
        <taxon>Ascomycota</taxon>
        <taxon>Pezizomycotina</taxon>
        <taxon>Eurotiomycetes</taxon>
        <taxon>Chaetothyriomycetidae</taxon>
        <taxon>Chaetothyriales</taxon>
        <taxon>Trichomeriaceae</taxon>
        <taxon>Knufia</taxon>
    </lineage>
</organism>
<reference evidence="1 2" key="1">
    <citation type="submission" date="2022-12" db="EMBL/GenBank/DDBJ databases">
        <title>Genomic features and morphological characterization of a novel Knufia sp. strain isolated from spacecraft assembly facility.</title>
        <authorList>
            <person name="Teixeira M."/>
            <person name="Chander A.M."/>
            <person name="Stajich J.E."/>
            <person name="Venkateswaran K."/>
        </authorList>
    </citation>
    <scope>NUCLEOTIDE SEQUENCE [LARGE SCALE GENOMIC DNA]</scope>
    <source>
        <strain evidence="1 2">FJI-L2-BK-P2</strain>
    </source>
</reference>
<name>A0AAN8I2Q7_9EURO</name>
<dbReference type="InterPro" id="IPR011008">
    <property type="entry name" value="Dimeric_a/b-barrel"/>
</dbReference>
<gene>
    <name evidence="1" type="ORF">OHC33_009885</name>
</gene>
<dbReference type="EMBL" id="JAKLMC020000039">
    <property type="protein sequence ID" value="KAK5949144.1"/>
    <property type="molecule type" value="Genomic_DNA"/>
</dbReference>
<protein>
    <recommendedName>
        <fullName evidence="3">EthD domain-containing protein</fullName>
    </recommendedName>
</protein>
<dbReference type="Gene3D" id="3.30.70.100">
    <property type="match status" value="1"/>
</dbReference>
<evidence type="ECO:0000313" key="2">
    <source>
        <dbReference type="Proteomes" id="UP001316803"/>
    </source>
</evidence>
<dbReference type="AlphaFoldDB" id="A0AAN8I2Q7"/>
<evidence type="ECO:0000313" key="1">
    <source>
        <dbReference type="EMBL" id="KAK5949144.1"/>
    </source>
</evidence>
<evidence type="ECO:0008006" key="3">
    <source>
        <dbReference type="Google" id="ProtNLM"/>
    </source>
</evidence>
<dbReference type="SUPFAM" id="SSF54909">
    <property type="entry name" value="Dimeric alpha+beta barrel"/>
    <property type="match status" value="1"/>
</dbReference>
<sequence>MPPSPHLLHVTSRPLVVTPALWKQWYKTEHLRDLVHGGVATRATFYEEVGGPETPDTRKFLALYQTDHAEPLNTPAFASLRSTSELFAKEGGTPSIAENGDFDARVYNLIQEFDPKGTGETPAPFIVTVEMNPANIDDFEKWYREEHLDMLAKMPGYRRSLRYRLGPATPMTKGESQPGYLAIHEVDGLEDAFGSQEGKAASETEWSVRQTGESKPFFARMWKAVHAEGF</sequence>
<dbReference type="Proteomes" id="UP001316803">
    <property type="component" value="Unassembled WGS sequence"/>
</dbReference>
<proteinExistence type="predicted"/>
<keyword evidence="2" id="KW-1185">Reference proteome</keyword>